<dbReference type="Proteomes" id="UP001152523">
    <property type="component" value="Unassembled WGS sequence"/>
</dbReference>
<protein>
    <submittedName>
        <fullName evidence="1">Uncharacterized protein</fullName>
    </submittedName>
</protein>
<keyword evidence="2" id="KW-1185">Reference proteome</keyword>
<evidence type="ECO:0000313" key="2">
    <source>
        <dbReference type="Proteomes" id="UP001152523"/>
    </source>
</evidence>
<name>A0AAV0EFU9_9ASTE</name>
<sequence>MEMRLFSPKRKYVTHFGAERVLDFSEEMNDLVPRTRALVSGKNSKPQSSVTPPSLLTQTGKRICIPYVVGMSLKAIKKSLRCYSSFRSSGNKSFVWWFCAKLLKA</sequence>
<dbReference type="AlphaFoldDB" id="A0AAV0EFU9"/>
<proteinExistence type="predicted"/>
<accession>A0AAV0EFU9</accession>
<reference evidence="1" key="1">
    <citation type="submission" date="2022-07" db="EMBL/GenBank/DDBJ databases">
        <authorList>
            <person name="Macas J."/>
            <person name="Novak P."/>
            <person name="Neumann P."/>
        </authorList>
    </citation>
    <scope>NUCLEOTIDE SEQUENCE</scope>
</reference>
<gene>
    <name evidence="1" type="ORF">CEPIT_LOCUS24639</name>
</gene>
<dbReference type="EMBL" id="CAMAPF010000926">
    <property type="protein sequence ID" value="CAH9122669.1"/>
    <property type="molecule type" value="Genomic_DNA"/>
</dbReference>
<organism evidence="1 2">
    <name type="scientific">Cuscuta epithymum</name>
    <dbReference type="NCBI Taxonomy" id="186058"/>
    <lineage>
        <taxon>Eukaryota</taxon>
        <taxon>Viridiplantae</taxon>
        <taxon>Streptophyta</taxon>
        <taxon>Embryophyta</taxon>
        <taxon>Tracheophyta</taxon>
        <taxon>Spermatophyta</taxon>
        <taxon>Magnoliopsida</taxon>
        <taxon>eudicotyledons</taxon>
        <taxon>Gunneridae</taxon>
        <taxon>Pentapetalae</taxon>
        <taxon>asterids</taxon>
        <taxon>lamiids</taxon>
        <taxon>Solanales</taxon>
        <taxon>Convolvulaceae</taxon>
        <taxon>Cuscuteae</taxon>
        <taxon>Cuscuta</taxon>
        <taxon>Cuscuta subgen. Cuscuta</taxon>
    </lineage>
</organism>
<evidence type="ECO:0000313" key="1">
    <source>
        <dbReference type="EMBL" id="CAH9122669.1"/>
    </source>
</evidence>
<comment type="caution">
    <text evidence="1">The sequence shown here is derived from an EMBL/GenBank/DDBJ whole genome shotgun (WGS) entry which is preliminary data.</text>
</comment>